<gene>
    <name evidence="1" type="ORF">H6G72_16185</name>
</gene>
<proteinExistence type="predicted"/>
<keyword evidence="2" id="KW-1185">Reference proteome</keyword>
<dbReference type="Proteomes" id="UP000641954">
    <property type="component" value="Unassembled WGS sequence"/>
</dbReference>
<dbReference type="RefSeq" id="WP_054469074.1">
    <property type="nucleotide sequence ID" value="NZ_JACJSK010000022.1"/>
</dbReference>
<reference evidence="1 2" key="1">
    <citation type="journal article" date="2020" name="ISME J.">
        <title>Comparative genomics reveals insights into cyanobacterial evolution and habitat adaptation.</title>
        <authorList>
            <person name="Chen M.Y."/>
            <person name="Teng W.K."/>
            <person name="Zhao L."/>
            <person name="Hu C.X."/>
            <person name="Zhou Y.K."/>
            <person name="Han B.P."/>
            <person name="Song L.R."/>
            <person name="Shu W.S."/>
        </authorList>
    </citation>
    <scope>NUCLEOTIDE SEQUENCE [LARGE SCALE GENOMIC DNA]</scope>
    <source>
        <strain evidence="1 2">FACHB-1370</strain>
    </source>
</reference>
<organism evidence="1 2">
    <name type="scientific">Planktothricoides raciborskii FACHB-1370</name>
    <dbReference type="NCBI Taxonomy" id="2949576"/>
    <lineage>
        <taxon>Bacteria</taxon>
        <taxon>Bacillati</taxon>
        <taxon>Cyanobacteriota</taxon>
        <taxon>Cyanophyceae</taxon>
        <taxon>Oscillatoriophycideae</taxon>
        <taxon>Oscillatoriales</taxon>
        <taxon>Oscillatoriaceae</taxon>
        <taxon>Planktothricoides</taxon>
    </lineage>
</organism>
<protein>
    <submittedName>
        <fullName evidence="1">Uncharacterized protein</fullName>
    </submittedName>
</protein>
<name>A0ABR8EES2_9CYAN</name>
<dbReference type="EMBL" id="JACJSK010000022">
    <property type="protein sequence ID" value="MBD2545344.1"/>
    <property type="molecule type" value="Genomic_DNA"/>
</dbReference>
<accession>A0ABR8EES2</accession>
<evidence type="ECO:0000313" key="2">
    <source>
        <dbReference type="Proteomes" id="UP000641954"/>
    </source>
</evidence>
<sequence>MAQIQELAALGQHQPKLMPYIQEAKQSNYQKNIVNQMGDNHGVIAETIDKNVHINTVQGYLHI</sequence>
<evidence type="ECO:0000313" key="1">
    <source>
        <dbReference type="EMBL" id="MBD2545344.1"/>
    </source>
</evidence>
<comment type="caution">
    <text evidence="1">The sequence shown here is derived from an EMBL/GenBank/DDBJ whole genome shotgun (WGS) entry which is preliminary data.</text>
</comment>